<keyword evidence="9" id="KW-1185">Reference proteome</keyword>
<feature type="transmembrane region" description="Helical" evidence="6">
    <location>
        <begin position="126"/>
        <end position="149"/>
    </location>
</feature>
<feature type="transmembrane region" description="Helical" evidence="6">
    <location>
        <begin position="288"/>
        <end position="306"/>
    </location>
</feature>
<dbReference type="PANTHER" id="PTHR23531:SF1">
    <property type="entry name" value="QUINOLENE RESISTANCE PROTEIN NORA"/>
    <property type="match status" value="1"/>
</dbReference>
<dbReference type="InterPro" id="IPR020846">
    <property type="entry name" value="MFS_dom"/>
</dbReference>
<evidence type="ECO:0000256" key="5">
    <source>
        <dbReference type="ARBA" id="ARBA00023136"/>
    </source>
</evidence>
<dbReference type="CDD" id="cd17325">
    <property type="entry name" value="MFS_MdtG_SLC18_like"/>
    <property type="match status" value="1"/>
</dbReference>
<evidence type="ECO:0000259" key="7">
    <source>
        <dbReference type="PROSITE" id="PS50850"/>
    </source>
</evidence>
<evidence type="ECO:0000256" key="4">
    <source>
        <dbReference type="ARBA" id="ARBA00022989"/>
    </source>
</evidence>
<dbReference type="PROSITE" id="PS50850">
    <property type="entry name" value="MFS"/>
    <property type="match status" value="1"/>
</dbReference>
<evidence type="ECO:0000256" key="1">
    <source>
        <dbReference type="ARBA" id="ARBA00004651"/>
    </source>
</evidence>
<dbReference type="InterPro" id="IPR036259">
    <property type="entry name" value="MFS_trans_sf"/>
</dbReference>
<keyword evidence="4 6" id="KW-1133">Transmembrane helix</keyword>
<name>A0ABP3JKF9_9BACI</name>
<evidence type="ECO:0000313" key="8">
    <source>
        <dbReference type="EMBL" id="GAA0456721.1"/>
    </source>
</evidence>
<feature type="transmembrane region" description="Helical" evidence="6">
    <location>
        <begin position="206"/>
        <end position="226"/>
    </location>
</feature>
<dbReference type="Proteomes" id="UP001500740">
    <property type="component" value="Unassembled WGS sequence"/>
</dbReference>
<feature type="domain" description="Major facilitator superfamily (MFS) profile" evidence="7">
    <location>
        <begin position="1"/>
        <end position="376"/>
    </location>
</feature>
<feature type="transmembrane region" description="Helical" evidence="6">
    <location>
        <begin position="91"/>
        <end position="114"/>
    </location>
</feature>
<dbReference type="InterPro" id="IPR052714">
    <property type="entry name" value="MFS_Exporter"/>
</dbReference>
<dbReference type="RefSeq" id="WP_343782143.1">
    <property type="nucleotide sequence ID" value="NZ_BAAACZ010000009.1"/>
</dbReference>
<evidence type="ECO:0000256" key="3">
    <source>
        <dbReference type="ARBA" id="ARBA00022692"/>
    </source>
</evidence>
<dbReference type="PANTHER" id="PTHR23531">
    <property type="entry name" value="QUINOLENE RESISTANCE PROTEIN NORA"/>
    <property type="match status" value="1"/>
</dbReference>
<dbReference type="SUPFAM" id="SSF103473">
    <property type="entry name" value="MFS general substrate transporter"/>
    <property type="match status" value="1"/>
</dbReference>
<sequence>MVKYIYFIVVVAFLDTFIQLPIITPYALSLGASEVLTGFIVAIYSLSNVIGNVIGGHFVDRVGRKRILIIGMFLVSVVLMTYPLAQTGEQLFIIRFLHGIAGGVLVPSAFALIGDRSKRKGNQNSMAFAGAAIGIAAIFGPALGGMLAAIGRTEYVFIFVAVLFFVSAIFGLKHIPESIKKSDRGEVALSVFLSLLKNTRLLQASLIAFTLMVSNGTLAFALPILIESIGFTTATTGLLLSLYGVTALVLFVTALNRIYINYLPRNLAVSGLLIIASSMLLLSLASNILLAMVAMIVYGVGFAFVFPSMNQMVANATDQSNRGKAYGVFYAFFSIGVITGSSFSGLITQMFGLPFLFCMLLIVAIFILLQLMNKKIHY</sequence>
<organism evidence="8 9">
    <name type="scientific">Alkalibacillus silvisoli</name>
    <dbReference type="NCBI Taxonomy" id="392823"/>
    <lineage>
        <taxon>Bacteria</taxon>
        <taxon>Bacillati</taxon>
        <taxon>Bacillota</taxon>
        <taxon>Bacilli</taxon>
        <taxon>Bacillales</taxon>
        <taxon>Bacillaceae</taxon>
        <taxon>Alkalibacillus</taxon>
    </lineage>
</organism>
<gene>
    <name evidence="8" type="ORF">GCM10008935_09550</name>
</gene>
<evidence type="ECO:0000313" key="9">
    <source>
        <dbReference type="Proteomes" id="UP001500740"/>
    </source>
</evidence>
<proteinExistence type="predicted"/>
<dbReference type="EMBL" id="BAAACZ010000009">
    <property type="protein sequence ID" value="GAA0456721.1"/>
    <property type="molecule type" value="Genomic_DNA"/>
</dbReference>
<feature type="transmembrane region" description="Helical" evidence="6">
    <location>
        <begin position="238"/>
        <end position="255"/>
    </location>
</feature>
<keyword evidence="3 6" id="KW-0812">Transmembrane</keyword>
<comment type="subcellular location">
    <subcellularLocation>
        <location evidence="1">Cell membrane</location>
        <topology evidence="1">Multi-pass membrane protein</topology>
    </subcellularLocation>
</comment>
<dbReference type="Gene3D" id="1.20.1250.20">
    <property type="entry name" value="MFS general substrate transporter like domains"/>
    <property type="match status" value="1"/>
</dbReference>
<dbReference type="InterPro" id="IPR011701">
    <property type="entry name" value="MFS"/>
</dbReference>
<keyword evidence="5 6" id="KW-0472">Membrane</keyword>
<dbReference type="Pfam" id="PF07690">
    <property type="entry name" value="MFS_1"/>
    <property type="match status" value="1"/>
</dbReference>
<dbReference type="PRINTS" id="PR01035">
    <property type="entry name" value="TCRTETA"/>
</dbReference>
<comment type="caution">
    <text evidence="8">The sequence shown here is derived from an EMBL/GenBank/DDBJ whole genome shotgun (WGS) entry which is preliminary data.</text>
</comment>
<feature type="transmembrane region" description="Helical" evidence="6">
    <location>
        <begin position="327"/>
        <end position="347"/>
    </location>
</feature>
<protein>
    <submittedName>
        <fullName evidence="8">MFS transporter</fullName>
    </submittedName>
</protein>
<dbReference type="InterPro" id="IPR001958">
    <property type="entry name" value="Tet-R_TetA/multi-R_MdtG-like"/>
</dbReference>
<feature type="transmembrane region" description="Helical" evidence="6">
    <location>
        <begin position="5"/>
        <end position="23"/>
    </location>
</feature>
<reference evidence="9" key="1">
    <citation type="journal article" date="2019" name="Int. J. Syst. Evol. Microbiol.">
        <title>The Global Catalogue of Microorganisms (GCM) 10K type strain sequencing project: providing services to taxonomists for standard genome sequencing and annotation.</title>
        <authorList>
            <consortium name="The Broad Institute Genomics Platform"/>
            <consortium name="The Broad Institute Genome Sequencing Center for Infectious Disease"/>
            <person name="Wu L."/>
            <person name="Ma J."/>
        </authorList>
    </citation>
    <scope>NUCLEOTIDE SEQUENCE [LARGE SCALE GENOMIC DNA]</scope>
    <source>
        <strain evidence="9">JCM 14193</strain>
    </source>
</reference>
<feature type="transmembrane region" description="Helical" evidence="6">
    <location>
        <begin position="155"/>
        <end position="172"/>
    </location>
</feature>
<feature type="transmembrane region" description="Helical" evidence="6">
    <location>
        <begin position="67"/>
        <end position="85"/>
    </location>
</feature>
<keyword evidence="2" id="KW-0813">Transport</keyword>
<evidence type="ECO:0000256" key="2">
    <source>
        <dbReference type="ARBA" id="ARBA00022448"/>
    </source>
</evidence>
<feature type="transmembrane region" description="Helical" evidence="6">
    <location>
        <begin position="262"/>
        <end position="282"/>
    </location>
</feature>
<evidence type="ECO:0000256" key="6">
    <source>
        <dbReference type="SAM" id="Phobius"/>
    </source>
</evidence>
<feature type="transmembrane region" description="Helical" evidence="6">
    <location>
        <begin position="353"/>
        <end position="372"/>
    </location>
</feature>
<accession>A0ABP3JKF9</accession>
<feature type="transmembrane region" description="Helical" evidence="6">
    <location>
        <begin position="35"/>
        <end position="55"/>
    </location>
</feature>